<feature type="region of interest" description="Disordered" evidence="5">
    <location>
        <begin position="485"/>
        <end position="513"/>
    </location>
</feature>
<evidence type="ECO:0000256" key="5">
    <source>
        <dbReference type="SAM" id="MobiDB-lite"/>
    </source>
</evidence>
<dbReference type="Proteomes" id="UP000029445">
    <property type="component" value="Chromosome 5"/>
</dbReference>
<dbReference type="GO" id="GO:0070530">
    <property type="term" value="F:K63-linked polyubiquitin modification-dependent protein binding"/>
    <property type="evidence" value="ECO:0007669"/>
    <property type="project" value="TreeGrafter"/>
</dbReference>
<dbReference type="Gene3D" id="3.10.20.90">
    <property type="entry name" value="Phosphatidylinositol 3-kinase Catalytic Subunit, Chain A, domain 1"/>
    <property type="match status" value="1"/>
</dbReference>
<organism evidence="8 9">
    <name type="scientific">Cryptococcus deuterogattii (strain R265)</name>
    <name type="common">Cryptococcus gattii VGII (strain R265)</name>
    <dbReference type="NCBI Taxonomy" id="294750"/>
    <lineage>
        <taxon>Eukaryota</taxon>
        <taxon>Fungi</taxon>
        <taxon>Dikarya</taxon>
        <taxon>Basidiomycota</taxon>
        <taxon>Agaricomycotina</taxon>
        <taxon>Tremellomycetes</taxon>
        <taxon>Tremellales</taxon>
        <taxon>Cryptococcaceae</taxon>
        <taxon>Cryptococcus</taxon>
        <taxon>Cryptococcus gattii species complex</taxon>
    </lineage>
</organism>
<evidence type="ECO:0000313" key="8">
    <source>
        <dbReference type="EMBL" id="KGB76049.1"/>
    </source>
</evidence>
<feature type="compositionally biased region" description="Acidic residues" evidence="5">
    <location>
        <begin position="170"/>
        <end position="179"/>
    </location>
</feature>
<evidence type="ECO:0008006" key="10">
    <source>
        <dbReference type="Google" id="ProtNLM"/>
    </source>
</evidence>
<evidence type="ECO:0000256" key="1">
    <source>
        <dbReference type="ARBA" id="ARBA00022723"/>
    </source>
</evidence>
<dbReference type="GO" id="GO:0005080">
    <property type="term" value="F:protein kinase C binding"/>
    <property type="evidence" value="ECO:0007669"/>
    <property type="project" value="TreeGrafter"/>
</dbReference>
<feature type="region of interest" description="Disordered" evidence="5">
    <location>
        <begin position="170"/>
        <end position="252"/>
    </location>
</feature>
<dbReference type="GO" id="GO:0016235">
    <property type="term" value="C:aggresome"/>
    <property type="evidence" value="ECO:0007669"/>
    <property type="project" value="TreeGrafter"/>
</dbReference>
<dbReference type="PANTHER" id="PTHR15090">
    <property type="entry name" value="SEQUESTOSOME 1-RELATED"/>
    <property type="match status" value="1"/>
</dbReference>
<dbReference type="HOGENOM" id="CLU_007319_0_0_1"/>
<dbReference type="OMA" id="CYSQVHE"/>
<feature type="domain" description="ZZ-type" evidence="6">
    <location>
        <begin position="659"/>
        <end position="717"/>
    </location>
</feature>
<feature type="region of interest" description="Disordered" evidence="5">
    <location>
        <begin position="273"/>
        <end position="299"/>
    </location>
</feature>
<dbReference type="Pfam" id="PF00564">
    <property type="entry name" value="PB1"/>
    <property type="match status" value="1"/>
</dbReference>
<name>A0A095C8U4_CRYD2</name>
<dbReference type="InterPro" id="IPR000270">
    <property type="entry name" value="PB1_dom"/>
</dbReference>
<dbReference type="Gene3D" id="3.30.60.90">
    <property type="match status" value="3"/>
</dbReference>
<keyword evidence="9" id="KW-1185">Reference proteome</keyword>
<gene>
    <name evidence="8" type="ORF">CNBG_1887</name>
</gene>
<dbReference type="FunFam" id="3.30.60.90:FF:000021">
    <property type="entry name" value="Unplaced genomic scaffold supercont1.18, whole genome shotgun sequence"/>
    <property type="match status" value="1"/>
</dbReference>
<dbReference type="GO" id="GO:0008270">
    <property type="term" value="F:zinc ion binding"/>
    <property type="evidence" value="ECO:0007669"/>
    <property type="project" value="UniProtKB-KW"/>
</dbReference>
<dbReference type="RefSeq" id="XP_062881954.1">
    <property type="nucleotide sequence ID" value="XM_063025999.1"/>
</dbReference>
<reference evidence="8 9" key="2">
    <citation type="journal article" date="2018" name="Proc. Natl. Acad. Sci.">
        <title>RNAi is a critical determinant of centromere evolution in closely related fungi.</title>
        <authorList>
            <person name="Yadav V."/>
            <person name="Sun S."/>
            <person name="Billmyre R.B."/>
            <person name="Thimmappa B.C."/>
            <person name="Shea T."/>
            <person name="Lintner R."/>
            <person name="Bakkeren G."/>
            <person name="Cuomo C.A."/>
            <person name="Heitman J."/>
            <person name="Sanyal K."/>
        </authorList>
    </citation>
    <scope>NUCLEOTIDE SEQUENCE [LARGE SCALE GENOMIC DNA]</scope>
    <source>
        <strain evidence="8 9">R265</strain>
    </source>
</reference>
<dbReference type="AlphaFoldDB" id="A0A095C8U4"/>
<dbReference type="InterPro" id="IPR000433">
    <property type="entry name" value="Znf_ZZ"/>
</dbReference>
<dbReference type="PROSITE" id="PS50135">
    <property type="entry name" value="ZF_ZZ_2"/>
    <property type="match status" value="1"/>
</dbReference>
<dbReference type="GeneID" id="88178273"/>
<feature type="region of interest" description="Disordered" evidence="5">
    <location>
        <begin position="335"/>
        <end position="373"/>
    </location>
</feature>
<evidence type="ECO:0000256" key="3">
    <source>
        <dbReference type="ARBA" id="ARBA00022833"/>
    </source>
</evidence>
<feature type="compositionally biased region" description="Low complexity" evidence="5">
    <location>
        <begin position="129"/>
        <end position="143"/>
    </location>
</feature>
<dbReference type="EMBL" id="CP025763">
    <property type="protein sequence ID" value="KGB76049.1"/>
    <property type="molecule type" value="Genomic_DNA"/>
</dbReference>
<protein>
    <recommendedName>
        <fullName evidence="10">ZZ-type domain-containing protein</fullName>
    </recommendedName>
</protein>
<keyword evidence="1" id="KW-0479">Metal-binding</keyword>
<evidence type="ECO:0000256" key="4">
    <source>
        <dbReference type="PROSITE-ProRule" id="PRU00228"/>
    </source>
</evidence>
<reference evidence="8 9" key="1">
    <citation type="journal article" date="2011" name="MBio">
        <title>Genome variation in Cryptococcus gattii, an emerging pathogen of immunocompetent hosts.</title>
        <authorList>
            <person name="D'Souza C.A."/>
            <person name="Kronstad J.W."/>
            <person name="Taylor G."/>
            <person name="Warren R."/>
            <person name="Yuen M."/>
            <person name="Hu G."/>
            <person name="Jung W.H."/>
            <person name="Sham A."/>
            <person name="Kidd S.E."/>
            <person name="Tangen K."/>
            <person name="Lee N."/>
            <person name="Zeilmaker T."/>
            <person name="Sawkins J."/>
            <person name="McVicker G."/>
            <person name="Shah S."/>
            <person name="Gnerre S."/>
            <person name="Griggs A."/>
            <person name="Zeng Q."/>
            <person name="Bartlett K."/>
            <person name="Li W."/>
            <person name="Wang X."/>
            <person name="Heitman J."/>
            <person name="Stajich J.E."/>
            <person name="Fraser J.A."/>
            <person name="Meyer W."/>
            <person name="Carter D."/>
            <person name="Schein J."/>
            <person name="Krzywinski M."/>
            <person name="Kwon-Chung K.J."/>
            <person name="Varma A."/>
            <person name="Wang J."/>
            <person name="Brunham R."/>
            <person name="Fyfe M."/>
            <person name="Ouellette B.F."/>
            <person name="Siddiqui A."/>
            <person name="Marra M."/>
            <person name="Jones S."/>
            <person name="Holt R."/>
            <person name="Birren B.W."/>
            <person name="Galagan J.E."/>
            <person name="Cuomo C.A."/>
        </authorList>
    </citation>
    <scope>NUCLEOTIDE SEQUENCE [LARGE SCALE GENOMIC DNA]</scope>
    <source>
        <strain evidence="8 9">R265</strain>
    </source>
</reference>
<evidence type="ECO:0000259" key="6">
    <source>
        <dbReference type="PROSITE" id="PS50135"/>
    </source>
</evidence>
<feature type="region of interest" description="Disordered" evidence="5">
    <location>
        <begin position="735"/>
        <end position="786"/>
    </location>
</feature>
<dbReference type="SUPFAM" id="SSF54277">
    <property type="entry name" value="CAD &amp; PB1 domains"/>
    <property type="match status" value="1"/>
</dbReference>
<dbReference type="GO" id="GO:0000423">
    <property type="term" value="P:mitophagy"/>
    <property type="evidence" value="ECO:0007669"/>
    <property type="project" value="TreeGrafter"/>
</dbReference>
<evidence type="ECO:0000313" key="9">
    <source>
        <dbReference type="Proteomes" id="UP000029445"/>
    </source>
</evidence>
<keyword evidence="2 4" id="KW-0863">Zinc-finger</keyword>
<dbReference type="GO" id="GO:0007032">
    <property type="term" value="P:endosome organization"/>
    <property type="evidence" value="ECO:0007669"/>
    <property type="project" value="TreeGrafter"/>
</dbReference>
<proteinExistence type="predicted"/>
<dbReference type="InterPro" id="IPR052260">
    <property type="entry name" value="Autophagy_Rcpt_SigReg"/>
</dbReference>
<dbReference type="GO" id="GO:0035973">
    <property type="term" value="P:aggrephagy"/>
    <property type="evidence" value="ECO:0007669"/>
    <property type="project" value="TreeGrafter"/>
</dbReference>
<evidence type="ECO:0000259" key="7">
    <source>
        <dbReference type="PROSITE" id="PS51745"/>
    </source>
</evidence>
<dbReference type="SMART" id="SM00291">
    <property type="entry name" value="ZnF_ZZ"/>
    <property type="match status" value="3"/>
</dbReference>
<feature type="domain" description="PB1" evidence="7">
    <location>
        <begin position="16"/>
        <end position="91"/>
    </location>
</feature>
<feature type="compositionally biased region" description="Low complexity" evidence="5">
    <location>
        <begin position="343"/>
        <end position="366"/>
    </location>
</feature>
<accession>A0A095C8U4</accession>
<dbReference type="Pfam" id="PF00569">
    <property type="entry name" value="ZZ"/>
    <property type="match status" value="2"/>
</dbReference>
<dbReference type="InterPro" id="IPR043145">
    <property type="entry name" value="Znf_ZZ_sf"/>
</dbReference>
<dbReference type="STRING" id="294750.A0A095C8U4"/>
<feature type="compositionally biased region" description="Pro residues" evidence="5">
    <location>
        <begin position="232"/>
        <end position="241"/>
    </location>
</feature>
<dbReference type="PANTHER" id="PTHR15090:SF0">
    <property type="entry name" value="SEQUESTOSOME-1"/>
    <property type="match status" value="1"/>
</dbReference>
<feature type="region of interest" description="Disordered" evidence="5">
    <location>
        <begin position="412"/>
        <end position="466"/>
    </location>
</feature>
<keyword evidence="3" id="KW-0862">Zinc</keyword>
<dbReference type="PROSITE" id="PS51745">
    <property type="entry name" value="PB1"/>
    <property type="match status" value="1"/>
</dbReference>
<dbReference type="InterPro" id="IPR053793">
    <property type="entry name" value="PB1-like"/>
</dbReference>
<dbReference type="GO" id="GO:0044753">
    <property type="term" value="C:amphisome"/>
    <property type="evidence" value="ECO:0007669"/>
    <property type="project" value="TreeGrafter"/>
</dbReference>
<dbReference type="VEuPathDB" id="FungiDB:CNBG_1887"/>
<feature type="region of interest" description="Disordered" evidence="5">
    <location>
        <begin position="129"/>
        <end position="152"/>
    </location>
</feature>
<evidence type="ECO:0000256" key="2">
    <source>
        <dbReference type="ARBA" id="ARBA00022771"/>
    </source>
</evidence>
<feature type="compositionally biased region" description="Polar residues" evidence="5">
    <location>
        <begin position="204"/>
        <end position="213"/>
    </location>
</feature>
<dbReference type="CDD" id="cd02249">
    <property type="entry name" value="ZZ"/>
    <property type="match status" value="1"/>
</dbReference>
<sequence length="975" mass="106727">MSKVANGAIPDRPNRPLVIRCGYEGFSRRVNFPSAATCRLESLRNRVEECFSLSAAPYSLIYTDDDGEDFSIRSEDDLTEAISYFISGDDDAAMSNYSGSGSGVLPYHSSLSKITLRLDVVVEYDGPSLSDTSSISSFQTGSGSEHDSAYRSSAYESSYRESILSMVQEPIEEESTDEDGPGRNTARQSVASRMSRMILDDARLTSSQYSGSTPRRRSVINYAPPNDSFIPTQPPIPPPLLTGPDSASAPSLLTHSELGTRWLREQSNLAARKIGPNIKSKKSTTYDSDDDSTASDDERSGDFALVRDARGRYYYSYQTDVSSATASDIDLTDHEISSHRHSVQSSVLSSRSSPSPSHAHLHTPSLRASESTGTPILAPDCSACGVRLDYLRYVCQTCGEGEMWMENAPEKVAFVPPTGPSESSQSDGSSDATEFAARATSSSSGSRTVYNTASRSRSGSISTNASRGSLQALAGSSSSPTNASYHFGVGFTPPHSPISAPDDLTPSLAQRDQPRRKTGYELCANCIEIHGIEHTKAAARAAKNELSGTELRRRRKAGELRHTFKERIWGPGGWDDVEYNEDSECTICRTTLFSNRFKCVSCPKFDLCRSCYQKVDEIHPAHAFLSLPDKALPIETSRNAFNESGQSNVQVAGPHLVRHPGAFCHNCLQDIVGPRFHCAVCPSWDLCIQCEGIHTAGGDGSGHLSDHIMMKIPVPLPTSEIEAVSRRARDRWFQQDRTVATSGGDPISSLSRSYNSRSSSPAGDNSTLYAPTAIRAGDPSPSPSSQIVNVNRRDALDHGVRCGNCNEWIMGRRYQCANCPSDPVGFNLCSICELRSYRVHDPTHFFFKFDRPVHIPIRSYRPVLPLLYRHPVGKIPASALATINPRDPTAYLKHVMHRDTLCDVHGDQIRGVWLRCAHCAGGFDICLEAERIADHDATHVFVVFKARVDMSAFRQLADLAATHSKPLLRQPVYVS</sequence>
<dbReference type="OrthoDB" id="661148at2759"/>
<feature type="compositionally biased region" description="Low complexity" evidence="5">
    <location>
        <begin position="421"/>
        <end position="448"/>
    </location>
</feature>
<feature type="compositionally biased region" description="Low complexity" evidence="5">
    <location>
        <begin position="748"/>
        <end position="760"/>
    </location>
</feature>
<dbReference type="SUPFAM" id="SSF57850">
    <property type="entry name" value="RING/U-box"/>
    <property type="match status" value="3"/>
</dbReference>
<dbReference type="KEGG" id="cdeu:CNBG_1887"/>
<dbReference type="CDD" id="cd02340">
    <property type="entry name" value="ZZ_NBR1_like"/>
    <property type="match status" value="1"/>
</dbReference>
<feature type="compositionally biased region" description="Polar residues" evidence="5">
    <location>
        <begin position="449"/>
        <end position="464"/>
    </location>
</feature>